<keyword evidence="4" id="KW-1185">Reference proteome</keyword>
<feature type="compositionally biased region" description="Polar residues" evidence="1">
    <location>
        <begin position="23"/>
        <end position="36"/>
    </location>
</feature>
<name>A0ABT2RLM8_9FIRM</name>
<evidence type="ECO:0000256" key="1">
    <source>
        <dbReference type="SAM" id="MobiDB-lite"/>
    </source>
</evidence>
<sequence>MRKIALLLVLCMLFGLCACSSQPEDLNEPSNPQEAETSQETEGSEEFDPDFMLDMQTLELIMPDGEENRIHQIDVADSTNFYLREENGEESLYECHVSSETFYMIDNSTGTYFEGTYSVSENTITVSVTDYDYGVQPVDIAWQEKTYTITDGDGYVIQTNLKISPWIKQSNAELLDGAWNEISNEEFPSLSRMGISEGHLSKTYGLDVNWSEIVYAVGTLEAFNMTDGFDITSSNSHDTFFILGGARPEMMMYVAYGNQGELFYNVNNTGTAVFSKSSLLGIGASMETNHWGPVPFVIAYALEKTPNYPDGNPAPKDCVFAFGGTGGRFVSFDQKVISEDEFHLDITW</sequence>
<evidence type="ECO:0000313" key="4">
    <source>
        <dbReference type="Proteomes" id="UP001652431"/>
    </source>
</evidence>
<organism evidence="3 4">
    <name type="scientific">Dorea acetigenes</name>
    <dbReference type="NCBI Taxonomy" id="2981787"/>
    <lineage>
        <taxon>Bacteria</taxon>
        <taxon>Bacillati</taxon>
        <taxon>Bacillota</taxon>
        <taxon>Clostridia</taxon>
        <taxon>Lachnospirales</taxon>
        <taxon>Lachnospiraceae</taxon>
        <taxon>Dorea</taxon>
    </lineage>
</organism>
<protein>
    <submittedName>
        <fullName evidence="3">Uncharacterized protein</fullName>
    </submittedName>
</protein>
<keyword evidence="2" id="KW-0732">Signal</keyword>
<accession>A0ABT2RLM8</accession>
<dbReference type="EMBL" id="JAOQJU010000004">
    <property type="protein sequence ID" value="MCU6686074.1"/>
    <property type="molecule type" value="Genomic_DNA"/>
</dbReference>
<feature type="region of interest" description="Disordered" evidence="1">
    <location>
        <begin position="23"/>
        <end position="47"/>
    </location>
</feature>
<proteinExistence type="predicted"/>
<feature type="signal peptide" evidence="2">
    <location>
        <begin position="1"/>
        <end position="23"/>
    </location>
</feature>
<dbReference type="RefSeq" id="WP_158369059.1">
    <property type="nucleotide sequence ID" value="NZ_JAOQJU010000004.1"/>
</dbReference>
<evidence type="ECO:0000313" key="3">
    <source>
        <dbReference type="EMBL" id="MCU6686074.1"/>
    </source>
</evidence>
<feature type="chain" id="PRO_5045878493" evidence="2">
    <location>
        <begin position="24"/>
        <end position="348"/>
    </location>
</feature>
<reference evidence="3 4" key="1">
    <citation type="journal article" date="2021" name="ISME Commun">
        <title>Automated analysis of genomic sequences facilitates high-throughput and comprehensive description of bacteria.</title>
        <authorList>
            <person name="Hitch T.C.A."/>
        </authorList>
    </citation>
    <scope>NUCLEOTIDE SEQUENCE [LARGE SCALE GENOMIC DNA]</scope>
    <source>
        <strain evidence="3 4">Sanger_03</strain>
    </source>
</reference>
<dbReference type="PROSITE" id="PS51257">
    <property type="entry name" value="PROKAR_LIPOPROTEIN"/>
    <property type="match status" value="1"/>
</dbReference>
<evidence type="ECO:0000256" key="2">
    <source>
        <dbReference type="SAM" id="SignalP"/>
    </source>
</evidence>
<gene>
    <name evidence="3" type="ORF">OCV99_05795</name>
</gene>
<dbReference type="Proteomes" id="UP001652431">
    <property type="component" value="Unassembled WGS sequence"/>
</dbReference>
<comment type="caution">
    <text evidence="3">The sequence shown here is derived from an EMBL/GenBank/DDBJ whole genome shotgun (WGS) entry which is preliminary data.</text>
</comment>
<feature type="compositionally biased region" description="Acidic residues" evidence="1">
    <location>
        <begin position="37"/>
        <end position="47"/>
    </location>
</feature>